<dbReference type="AlphaFoldDB" id="A0A9D9D968"/>
<dbReference type="Pfam" id="PF00565">
    <property type="entry name" value="SNase"/>
    <property type="match status" value="1"/>
</dbReference>
<dbReference type="Proteomes" id="UP000823629">
    <property type="component" value="Unassembled WGS sequence"/>
</dbReference>
<dbReference type="SUPFAM" id="SSF50199">
    <property type="entry name" value="Staphylococcal nuclease"/>
    <property type="match status" value="1"/>
</dbReference>
<dbReference type="InterPro" id="IPR035437">
    <property type="entry name" value="SNase_OB-fold_sf"/>
</dbReference>
<feature type="domain" description="TNase-like" evidence="1">
    <location>
        <begin position="95"/>
        <end position="237"/>
    </location>
</feature>
<proteinExistence type="predicted"/>
<sequence>MNKSRISVLLLSLLMVGGITGCNDGTSYSSVLSSSTSDISSSSTSDISSSLTTSESSLPDWVEYTDRPEAKLQLDYEGRDFFTEGVGEVDLHLAIDGDTAHFIQSDGSKDTTIKGRFYGCDTPESTGDIQEWGRTASNFTKERLKEADKNGTIVIVSMNYDHYGTPSQDSNGRDLVLVYYNETVEHASKDQLKLLNLEIVEQGLSWAKNTSNIKALESVFYDAETQAREYKLNMFSGVPEEGWVPATEDNYGDVSLLDLKNEVAKQIEDRSYSNKYDNVRMRVNGTVVGYVDNTLYINAYIPNDPDDATKGGQYAGINIFTGMSKIPTKYTKMNTYLQIMAIGNDSENFGFQLTDADFPIASIDSLDSQVIYTPEENADTDQTMHVFTYTKDQLNEVATTRNLESLYGRIEVTDTLEVDRVYQSQDESAYTVYFKDSDFNLYVPFNYRPEGDTYWKTEEQWLNKKLKIKGVYAYHYTTSGNLTFQVIPNDSSDIIVVE</sequence>
<dbReference type="EMBL" id="JADING010000051">
    <property type="protein sequence ID" value="MBO8414198.1"/>
    <property type="molecule type" value="Genomic_DNA"/>
</dbReference>
<name>A0A9D9D968_9BACL</name>
<organism evidence="2 3">
    <name type="scientific">Candidatus Scatoplasma merdavium</name>
    <dbReference type="NCBI Taxonomy" id="2840932"/>
    <lineage>
        <taxon>Bacteria</taxon>
        <taxon>Bacillati</taxon>
        <taxon>Bacillota</taxon>
        <taxon>Bacilli</taxon>
        <taxon>Bacillales</taxon>
        <taxon>Candidatus Scatoplasma</taxon>
    </lineage>
</organism>
<evidence type="ECO:0000313" key="2">
    <source>
        <dbReference type="EMBL" id="MBO8414198.1"/>
    </source>
</evidence>
<evidence type="ECO:0000259" key="1">
    <source>
        <dbReference type="PROSITE" id="PS50830"/>
    </source>
</evidence>
<evidence type="ECO:0000313" key="3">
    <source>
        <dbReference type="Proteomes" id="UP000823629"/>
    </source>
</evidence>
<protein>
    <submittedName>
        <fullName evidence="2">Thermonuclease family protein</fullName>
    </submittedName>
</protein>
<reference evidence="2" key="1">
    <citation type="submission" date="2020-10" db="EMBL/GenBank/DDBJ databases">
        <authorList>
            <person name="Gilroy R."/>
        </authorList>
    </citation>
    <scope>NUCLEOTIDE SEQUENCE</scope>
    <source>
        <strain evidence="2">1748</strain>
    </source>
</reference>
<comment type="caution">
    <text evidence="2">The sequence shown here is derived from an EMBL/GenBank/DDBJ whole genome shotgun (WGS) entry which is preliminary data.</text>
</comment>
<dbReference type="SMART" id="SM00318">
    <property type="entry name" value="SNc"/>
    <property type="match status" value="1"/>
</dbReference>
<reference evidence="2" key="2">
    <citation type="journal article" date="2021" name="PeerJ">
        <title>Extensive microbial diversity within the chicken gut microbiome revealed by metagenomics and culture.</title>
        <authorList>
            <person name="Gilroy R."/>
            <person name="Ravi A."/>
            <person name="Getino M."/>
            <person name="Pursley I."/>
            <person name="Horton D.L."/>
            <person name="Alikhan N.F."/>
            <person name="Baker D."/>
            <person name="Gharbi K."/>
            <person name="Hall N."/>
            <person name="Watson M."/>
            <person name="Adriaenssens E.M."/>
            <person name="Foster-Nyarko E."/>
            <person name="Jarju S."/>
            <person name="Secka A."/>
            <person name="Antonio M."/>
            <person name="Oren A."/>
            <person name="Chaudhuri R.R."/>
            <person name="La Ragione R."/>
            <person name="Hildebrand F."/>
            <person name="Pallen M.J."/>
        </authorList>
    </citation>
    <scope>NUCLEOTIDE SEQUENCE</scope>
    <source>
        <strain evidence="2">1748</strain>
    </source>
</reference>
<dbReference type="Gene3D" id="2.40.50.90">
    <property type="match status" value="1"/>
</dbReference>
<dbReference type="InterPro" id="IPR016071">
    <property type="entry name" value="Staphylococal_nuclease_OB-fold"/>
</dbReference>
<dbReference type="PROSITE" id="PS50830">
    <property type="entry name" value="TNASE_3"/>
    <property type="match status" value="1"/>
</dbReference>
<dbReference type="PROSITE" id="PS51257">
    <property type="entry name" value="PROKAR_LIPOPROTEIN"/>
    <property type="match status" value="1"/>
</dbReference>
<accession>A0A9D9D968</accession>
<gene>
    <name evidence="2" type="ORF">IAC78_01790</name>
</gene>